<evidence type="ECO:0000256" key="1">
    <source>
        <dbReference type="SAM" id="MobiDB-lite"/>
    </source>
</evidence>
<reference evidence="2 3" key="1">
    <citation type="submission" date="2024-01" db="EMBL/GenBank/DDBJ databases">
        <title>The complete chloroplast genome sequence of Lithospermum erythrorhizon: insights into the phylogenetic relationship among Boraginaceae species and the maternal lineages of purple gromwells.</title>
        <authorList>
            <person name="Okada T."/>
            <person name="Watanabe K."/>
        </authorList>
    </citation>
    <scope>NUCLEOTIDE SEQUENCE [LARGE SCALE GENOMIC DNA]</scope>
</reference>
<comment type="caution">
    <text evidence="2">The sequence shown here is derived from an EMBL/GenBank/DDBJ whole genome shotgun (WGS) entry which is preliminary data.</text>
</comment>
<gene>
    <name evidence="2" type="ORF">LIER_21721</name>
</gene>
<keyword evidence="3" id="KW-1185">Reference proteome</keyword>
<protein>
    <submittedName>
        <fullName evidence="2">Uncharacterized protein</fullName>
    </submittedName>
</protein>
<dbReference type="AlphaFoldDB" id="A0AAV3QTL6"/>
<feature type="compositionally biased region" description="Polar residues" evidence="1">
    <location>
        <begin position="98"/>
        <end position="108"/>
    </location>
</feature>
<feature type="region of interest" description="Disordered" evidence="1">
    <location>
        <begin position="98"/>
        <end position="121"/>
    </location>
</feature>
<dbReference type="Proteomes" id="UP001454036">
    <property type="component" value="Unassembled WGS sequence"/>
</dbReference>
<name>A0AAV3QTL6_LITER</name>
<proteinExistence type="predicted"/>
<evidence type="ECO:0000313" key="3">
    <source>
        <dbReference type="Proteomes" id="UP001454036"/>
    </source>
</evidence>
<sequence>MKRNGELRGPPIGGHLLMNCGSTSSPNVNKWDVQRMGTGLLVFCGTYGSSGTGYSLRKWAWLWRKLGGQVSNQQTYSKACSAIDVQGESSTLVSVTPYPATSETNNQGWIKPQKGGLKTEN</sequence>
<evidence type="ECO:0000313" key="2">
    <source>
        <dbReference type="EMBL" id="GAA0166601.1"/>
    </source>
</evidence>
<organism evidence="2 3">
    <name type="scientific">Lithospermum erythrorhizon</name>
    <name type="common">Purple gromwell</name>
    <name type="synonym">Lithospermum officinale var. erythrorhizon</name>
    <dbReference type="NCBI Taxonomy" id="34254"/>
    <lineage>
        <taxon>Eukaryota</taxon>
        <taxon>Viridiplantae</taxon>
        <taxon>Streptophyta</taxon>
        <taxon>Embryophyta</taxon>
        <taxon>Tracheophyta</taxon>
        <taxon>Spermatophyta</taxon>
        <taxon>Magnoliopsida</taxon>
        <taxon>eudicotyledons</taxon>
        <taxon>Gunneridae</taxon>
        <taxon>Pentapetalae</taxon>
        <taxon>asterids</taxon>
        <taxon>lamiids</taxon>
        <taxon>Boraginales</taxon>
        <taxon>Boraginaceae</taxon>
        <taxon>Boraginoideae</taxon>
        <taxon>Lithospermeae</taxon>
        <taxon>Lithospermum</taxon>
    </lineage>
</organism>
<dbReference type="EMBL" id="BAABME010005787">
    <property type="protein sequence ID" value="GAA0166601.1"/>
    <property type="molecule type" value="Genomic_DNA"/>
</dbReference>
<accession>A0AAV3QTL6</accession>